<dbReference type="OrthoDB" id="2318104at2759"/>
<accession>A0A2I1EY87</accession>
<evidence type="ECO:0000256" key="1">
    <source>
        <dbReference type="SAM" id="SignalP"/>
    </source>
</evidence>
<gene>
    <name evidence="2" type="ORF">CHRIB12_LOCUS18228</name>
    <name evidence="3" type="ORF">RhiirA1_470083</name>
</gene>
<protein>
    <submittedName>
        <fullName evidence="3">Uncharacterized protein</fullName>
    </submittedName>
</protein>
<dbReference type="VEuPathDB" id="FungiDB:FUN_004763"/>
<dbReference type="VEuPathDB" id="FungiDB:RhiirA1_470083"/>
<dbReference type="Proteomes" id="UP000232688">
    <property type="component" value="Unassembled WGS sequence"/>
</dbReference>
<dbReference type="Proteomes" id="UP000684084">
    <property type="component" value="Unassembled WGS sequence"/>
</dbReference>
<name>A0A2I1EY87_9GLOM</name>
<reference evidence="3 4" key="2">
    <citation type="submission" date="2017-10" db="EMBL/GenBank/DDBJ databases">
        <title>Genome analyses suggest a sexual origin of heterokaryosis in a supposedly ancient asexual fungus.</title>
        <authorList>
            <person name="Corradi N."/>
            <person name="Sedzielewska K."/>
            <person name="Noel J."/>
            <person name="Charron P."/>
            <person name="Farinelli L."/>
            <person name="Marton T."/>
            <person name="Kruger M."/>
            <person name="Pelin A."/>
            <person name="Brachmann A."/>
            <person name="Corradi N."/>
        </authorList>
    </citation>
    <scope>NUCLEOTIDE SEQUENCE [LARGE SCALE GENOMIC DNA]</scope>
    <source>
        <strain evidence="3 4">A1</strain>
    </source>
</reference>
<evidence type="ECO:0000313" key="3">
    <source>
        <dbReference type="EMBL" id="PKC59014.1"/>
    </source>
</evidence>
<evidence type="ECO:0000313" key="4">
    <source>
        <dbReference type="Proteomes" id="UP000232688"/>
    </source>
</evidence>
<keyword evidence="1" id="KW-0732">Signal</keyword>
<reference evidence="3 4" key="1">
    <citation type="submission" date="2017-10" db="EMBL/GenBank/DDBJ databases">
        <title>Extensive intraspecific genome diversity in a model arbuscular mycorrhizal fungus.</title>
        <authorList>
            <person name="Chen E.C.H."/>
            <person name="Morin E."/>
            <person name="Baudet D."/>
            <person name="Noel J."/>
            <person name="Ndikumana S."/>
            <person name="Charron P."/>
            <person name="St-Onge C."/>
            <person name="Giorgi J."/>
            <person name="Grigoriev I.V."/>
            <person name="Roux C."/>
            <person name="Martin F.M."/>
            <person name="Corradi N."/>
        </authorList>
    </citation>
    <scope>NUCLEOTIDE SEQUENCE [LARGE SCALE GENOMIC DNA]</scope>
    <source>
        <strain evidence="3 4">A1</strain>
    </source>
</reference>
<proteinExistence type="predicted"/>
<dbReference type="EMBL" id="CAGKOT010000047">
    <property type="protein sequence ID" value="CAB5382999.1"/>
    <property type="molecule type" value="Genomic_DNA"/>
</dbReference>
<dbReference type="EMBL" id="LLXH01001414">
    <property type="protein sequence ID" value="PKC59014.1"/>
    <property type="molecule type" value="Genomic_DNA"/>
</dbReference>
<dbReference type="AlphaFoldDB" id="A0A2I1EY87"/>
<sequence>MTFLNFHLNACLICLICLHCQSIYGQDCICQAKVVVWKRKKVKRDYIVDFYHKPLTQKGTINQKHSLDLEFVNWIFANISSKIDFSLIPNNVNICQKCITMKYRVKKNDIINKQFTPNKLISVKEDCITVKDQIVVNKDCIIVKENCFDLTVDSTALESTVLSTPSSLPNDIQFMSKISKPDLQEILSRNLPKEWGKIELGLICYQKSSNPKADHFNLKSNDSIVAFVAEWRKNKKIQLCSR</sequence>
<comment type="caution">
    <text evidence="3">The sequence shown here is derived from an EMBL/GenBank/DDBJ whole genome shotgun (WGS) entry which is preliminary data.</text>
</comment>
<feature type="chain" id="PRO_5014152999" evidence="1">
    <location>
        <begin position="26"/>
        <end position="242"/>
    </location>
</feature>
<reference evidence="2" key="3">
    <citation type="submission" date="2020-05" db="EMBL/GenBank/DDBJ databases">
        <authorList>
            <person name="Rincon C."/>
            <person name="Sanders R I."/>
            <person name="Robbins C."/>
            <person name="Chaturvedi A."/>
        </authorList>
    </citation>
    <scope>NUCLEOTIDE SEQUENCE</scope>
    <source>
        <strain evidence="2">CHB12</strain>
    </source>
</reference>
<organism evidence="3 4">
    <name type="scientific">Rhizophagus irregularis</name>
    <dbReference type="NCBI Taxonomy" id="588596"/>
    <lineage>
        <taxon>Eukaryota</taxon>
        <taxon>Fungi</taxon>
        <taxon>Fungi incertae sedis</taxon>
        <taxon>Mucoromycota</taxon>
        <taxon>Glomeromycotina</taxon>
        <taxon>Glomeromycetes</taxon>
        <taxon>Glomerales</taxon>
        <taxon>Glomeraceae</taxon>
        <taxon>Rhizophagus</taxon>
    </lineage>
</organism>
<evidence type="ECO:0000313" key="2">
    <source>
        <dbReference type="EMBL" id="CAB5382999.1"/>
    </source>
</evidence>
<dbReference type="VEuPathDB" id="FungiDB:RhiirFUN_001914"/>
<feature type="signal peptide" evidence="1">
    <location>
        <begin position="1"/>
        <end position="25"/>
    </location>
</feature>